<sequence>MDITAIESQLKDIDASIDVSSSLLKLQQLLGNQENVITLLDQTPTRIQLKSICKKLQKTLLQSSIYHLILSLDSKSKSDILESGKCKALLDLEGNFIWWDDKCAKLFKIVNLEAANLFRLMDKQSLNSIYSKHGKALLKGGKPIVIKYRLNDGITLLTSRCTVIIKRAAYNRNEPTVLIETRLAKRCCVKDFKLPFTLSSSLITNSPAFCYYSDLCAFSPFNPHQFAQLEKIYPSNYSNKKHLDELEFSFGDTPMEKLKLSPFLVADPLTLCKKAGGLPHVKDFIL</sequence>
<dbReference type="Proteomes" id="UP001162131">
    <property type="component" value="Unassembled WGS sequence"/>
</dbReference>
<gene>
    <name evidence="1" type="ORF">BSTOLATCC_MIC30431</name>
</gene>
<keyword evidence="2" id="KW-1185">Reference proteome</keyword>
<evidence type="ECO:0000313" key="2">
    <source>
        <dbReference type="Proteomes" id="UP001162131"/>
    </source>
</evidence>
<dbReference type="AlphaFoldDB" id="A0AAU9JDD8"/>
<protein>
    <submittedName>
        <fullName evidence="1">Uncharacterized protein</fullName>
    </submittedName>
</protein>
<organism evidence="1 2">
    <name type="scientific">Blepharisma stoltei</name>
    <dbReference type="NCBI Taxonomy" id="1481888"/>
    <lineage>
        <taxon>Eukaryota</taxon>
        <taxon>Sar</taxon>
        <taxon>Alveolata</taxon>
        <taxon>Ciliophora</taxon>
        <taxon>Postciliodesmatophora</taxon>
        <taxon>Heterotrichea</taxon>
        <taxon>Heterotrichida</taxon>
        <taxon>Blepharismidae</taxon>
        <taxon>Blepharisma</taxon>
    </lineage>
</organism>
<dbReference type="EMBL" id="CAJZBQ010000030">
    <property type="protein sequence ID" value="CAG9322049.1"/>
    <property type="molecule type" value="Genomic_DNA"/>
</dbReference>
<comment type="caution">
    <text evidence="1">The sequence shown here is derived from an EMBL/GenBank/DDBJ whole genome shotgun (WGS) entry which is preliminary data.</text>
</comment>
<evidence type="ECO:0000313" key="1">
    <source>
        <dbReference type="EMBL" id="CAG9322049.1"/>
    </source>
</evidence>
<accession>A0AAU9JDD8</accession>
<name>A0AAU9JDD8_9CILI</name>
<proteinExistence type="predicted"/>
<reference evidence="1" key="1">
    <citation type="submission" date="2021-09" db="EMBL/GenBank/DDBJ databases">
        <authorList>
            <consortium name="AG Swart"/>
            <person name="Singh M."/>
            <person name="Singh A."/>
            <person name="Seah K."/>
            <person name="Emmerich C."/>
        </authorList>
    </citation>
    <scope>NUCLEOTIDE SEQUENCE</scope>
    <source>
        <strain evidence="1">ATCC30299</strain>
    </source>
</reference>